<name>K0JNW3_SACES</name>
<dbReference type="STRING" id="1179773.BN6_05540"/>
<accession>K0JNW3</accession>
<evidence type="ECO:0000313" key="3">
    <source>
        <dbReference type="EMBL" id="CCH27885.1"/>
    </source>
</evidence>
<sequence length="175" mass="18019">MKRMVVIAAIGAALLCTTGTATAQGDVRTQGESVPVATCTSVDLEIAVVREEPAAGTLYREVRFTNRGIATCVLQGFPGVSYVDSSGNQVGAAATRDGVRGPSVTLPHGAGAVAVVGSANADNFDPAVCRKTLVWGLKLFPPDQTAPLYLRLDGQYGCAGDVSPWGSHLKVTSVS</sequence>
<keyword evidence="4" id="KW-1185">Reference proteome</keyword>
<dbReference type="Proteomes" id="UP000006281">
    <property type="component" value="Chromosome"/>
</dbReference>
<keyword evidence="1" id="KW-0732">Signal</keyword>
<feature type="chain" id="PRO_5003834314" evidence="1">
    <location>
        <begin position="24"/>
        <end position="175"/>
    </location>
</feature>
<gene>
    <name evidence="3" type="ordered locus">BN6_05540</name>
</gene>
<protein>
    <submittedName>
        <fullName evidence="3">Putative secreted protein</fullName>
    </submittedName>
</protein>
<dbReference type="OrthoDB" id="3268346at2"/>
<evidence type="ECO:0000313" key="4">
    <source>
        <dbReference type="Proteomes" id="UP000006281"/>
    </source>
</evidence>
<dbReference type="HOGENOM" id="CLU_079632_3_1_11"/>
<dbReference type="PATRIC" id="fig|1179773.3.peg.561"/>
<evidence type="ECO:0000259" key="2">
    <source>
        <dbReference type="Pfam" id="PF14016"/>
    </source>
</evidence>
<dbReference type="AlphaFoldDB" id="K0JNW3"/>
<reference evidence="3 4" key="1">
    <citation type="journal article" date="2012" name="BMC Genomics">
        <title>Complete genome sequence of Saccharothrix espanaensis DSM 44229T and comparison to the other completely sequenced Pseudonocardiaceae.</title>
        <authorList>
            <person name="Strobel T."/>
            <person name="Al-Dilaimi A."/>
            <person name="Blom J."/>
            <person name="Gessner A."/>
            <person name="Kalinowski J."/>
            <person name="Luzhetska M."/>
            <person name="Puhler A."/>
            <person name="Szczepanowski R."/>
            <person name="Bechthold A."/>
            <person name="Ruckert C."/>
        </authorList>
    </citation>
    <scope>NUCLEOTIDE SEQUENCE [LARGE SCALE GENOMIC DNA]</scope>
    <source>
        <strain evidence="4">ATCC 51144 / DSM 44229 / JCM 9112 / NBRC 15066 / NRRL 15764</strain>
    </source>
</reference>
<dbReference type="KEGG" id="sesp:BN6_05540"/>
<proteinExistence type="predicted"/>
<dbReference type="InterPro" id="IPR025326">
    <property type="entry name" value="DUF4232"/>
</dbReference>
<dbReference type="Pfam" id="PF14016">
    <property type="entry name" value="DUF4232"/>
    <property type="match status" value="1"/>
</dbReference>
<dbReference type="EMBL" id="HE804045">
    <property type="protein sequence ID" value="CCH27885.1"/>
    <property type="molecule type" value="Genomic_DNA"/>
</dbReference>
<feature type="domain" description="DUF4232" evidence="2">
    <location>
        <begin position="39"/>
        <end position="172"/>
    </location>
</feature>
<evidence type="ECO:0000256" key="1">
    <source>
        <dbReference type="SAM" id="SignalP"/>
    </source>
</evidence>
<dbReference type="eggNOG" id="ENOG50330G5">
    <property type="taxonomic scope" value="Bacteria"/>
</dbReference>
<organism evidence="3 4">
    <name type="scientific">Saccharothrix espanaensis (strain ATCC 51144 / DSM 44229 / JCM 9112 / NBRC 15066 / NRRL 15764)</name>
    <dbReference type="NCBI Taxonomy" id="1179773"/>
    <lineage>
        <taxon>Bacteria</taxon>
        <taxon>Bacillati</taxon>
        <taxon>Actinomycetota</taxon>
        <taxon>Actinomycetes</taxon>
        <taxon>Pseudonocardiales</taxon>
        <taxon>Pseudonocardiaceae</taxon>
        <taxon>Saccharothrix</taxon>
    </lineage>
</organism>
<feature type="signal peptide" evidence="1">
    <location>
        <begin position="1"/>
        <end position="23"/>
    </location>
</feature>
<dbReference type="RefSeq" id="WP_015097999.1">
    <property type="nucleotide sequence ID" value="NC_019673.1"/>
</dbReference>